<evidence type="ECO:0000256" key="1">
    <source>
        <dbReference type="ARBA" id="ARBA00022527"/>
    </source>
</evidence>
<dbReference type="PANTHER" id="PTHR35526">
    <property type="entry name" value="ANTI-SIGMA-F FACTOR RSBW-RELATED"/>
    <property type="match status" value="1"/>
</dbReference>
<organism evidence="3 4">
    <name type="scientific">Streptomyces albus (strain ATCC 21838 / DSM 41398 / FERM P-419 / JCM 4703 / NBRC 107858)</name>
    <dbReference type="NCBI Taxonomy" id="1081613"/>
    <lineage>
        <taxon>Bacteria</taxon>
        <taxon>Bacillati</taxon>
        <taxon>Actinomycetota</taxon>
        <taxon>Actinomycetes</taxon>
        <taxon>Kitasatosporales</taxon>
        <taxon>Streptomycetaceae</taxon>
        <taxon>Streptomyces</taxon>
    </lineage>
</organism>
<name>A0A0B5F970_STRA4</name>
<dbReference type="CDD" id="cd16936">
    <property type="entry name" value="HATPase_RsbW-like"/>
    <property type="match status" value="1"/>
</dbReference>
<keyword evidence="4" id="KW-1185">Reference proteome</keyword>
<evidence type="ECO:0000259" key="2">
    <source>
        <dbReference type="Pfam" id="PF13581"/>
    </source>
</evidence>
<keyword evidence="1" id="KW-0418">Kinase</keyword>
<reference evidence="3 4" key="1">
    <citation type="submission" date="2015-01" db="EMBL/GenBank/DDBJ databases">
        <title>Enhanced salinomycin production by adjusting the supply of polyketide extender units in Streptomyce albus DSM 41398.</title>
        <authorList>
            <person name="Lu C."/>
        </authorList>
    </citation>
    <scope>NUCLEOTIDE SEQUENCE [LARGE SCALE GENOMIC DNA]</scope>
    <source>
        <strain evidence="4">ATCC 21838 / DSM 41398 / FERM P-419 / JCM 4703 / NBRC 107858</strain>
    </source>
</reference>
<keyword evidence="1" id="KW-0723">Serine/threonine-protein kinase</keyword>
<dbReference type="Proteomes" id="UP000031523">
    <property type="component" value="Chromosome"/>
</dbReference>
<keyword evidence="1" id="KW-0808">Transferase</keyword>
<dbReference type="GO" id="GO:0004674">
    <property type="term" value="F:protein serine/threonine kinase activity"/>
    <property type="evidence" value="ECO:0007669"/>
    <property type="project" value="UniProtKB-KW"/>
</dbReference>
<dbReference type="Pfam" id="PF13581">
    <property type="entry name" value="HATPase_c_2"/>
    <property type="match status" value="1"/>
</dbReference>
<accession>A0A0B5F970</accession>
<dbReference type="InterPro" id="IPR036890">
    <property type="entry name" value="HATPase_C_sf"/>
</dbReference>
<dbReference type="PANTHER" id="PTHR35526:SF3">
    <property type="entry name" value="ANTI-SIGMA-F FACTOR RSBW"/>
    <property type="match status" value="1"/>
</dbReference>
<gene>
    <name evidence="3" type="ORF">SLNWT_6651</name>
</gene>
<dbReference type="InterPro" id="IPR003594">
    <property type="entry name" value="HATPase_dom"/>
</dbReference>
<sequence length="147" mass="15472">MADHQEASLTLPSRPASVPEARRFAGTVLAEWGLPAAAELTDSVRLIVSELVTNAVLHTLGRSPVLTVLLRLEGETVLRVGVRDSHPGLPRRPAAEGECPDGGRGMDIVQCLTAHHGGELSVLPDAAGGKTVWTVLPVVRSAEPLPQ</sequence>
<dbReference type="SUPFAM" id="SSF55874">
    <property type="entry name" value="ATPase domain of HSP90 chaperone/DNA topoisomerase II/histidine kinase"/>
    <property type="match status" value="1"/>
</dbReference>
<dbReference type="InterPro" id="IPR050267">
    <property type="entry name" value="Anti-sigma-factor_SerPK"/>
</dbReference>
<dbReference type="Gene3D" id="3.30.565.10">
    <property type="entry name" value="Histidine kinase-like ATPase, C-terminal domain"/>
    <property type="match status" value="1"/>
</dbReference>
<dbReference type="KEGG" id="sals:SLNWT_6651"/>
<evidence type="ECO:0000313" key="4">
    <source>
        <dbReference type="Proteomes" id="UP000031523"/>
    </source>
</evidence>
<dbReference type="AlphaFoldDB" id="A0A0B5F970"/>
<proteinExistence type="predicted"/>
<dbReference type="EMBL" id="CP010519">
    <property type="protein sequence ID" value="AJE87027.1"/>
    <property type="molecule type" value="Genomic_DNA"/>
</dbReference>
<evidence type="ECO:0000313" key="3">
    <source>
        <dbReference type="EMBL" id="AJE87027.1"/>
    </source>
</evidence>
<protein>
    <recommendedName>
        <fullName evidence="2">Histidine kinase/HSP90-like ATPase domain-containing protein</fullName>
    </recommendedName>
</protein>
<feature type="domain" description="Histidine kinase/HSP90-like ATPase" evidence="2">
    <location>
        <begin position="11"/>
        <end position="116"/>
    </location>
</feature>